<evidence type="ECO:0000256" key="1">
    <source>
        <dbReference type="SAM" id="MobiDB-lite"/>
    </source>
</evidence>
<dbReference type="RefSeq" id="WP_134166823.1">
    <property type="nucleotide sequence ID" value="NZ_FNSR01000001.1"/>
</dbReference>
<evidence type="ECO:0000313" key="3">
    <source>
        <dbReference type="EMBL" id="SEK54348.1"/>
    </source>
</evidence>
<name>A0A1H7HVY6_9BURK</name>
<dbReference type="Proteomes" id="UP000199120">
    <property type="component" value="Unassembled WGS sequence"/>
</dbReference>
<reference evidence="4" key="1">
    <citation type="submission" date="2016-10" db="EMBL/GenBank/DDBJ databases">
        <authorList>
            <person name="Varghese N."/>
            <person name="Submissions S."/>
        </authorList>
    </citation>
    <scope>NUCLEOTIDE SEQUENCE [LARGE SCALE GENOMIC DNA]</scope>
    <source>
        <strain evidence="4">LMG 26416</strain>
    </source>
</reference>
<feature type="signal peptide" evidence="2">
    <location>
        <begin position="1"/>
        <end position="25"/>
    </location>
</feature>
<keyword evidence="2" id="KW-0732">Signal</keyword>
<accession>A0A1H7HVY6</accession>
<organism evidence="3 4">
    <name type="scientific">Paraburkholderia caballeronis</name>
    <dbReference type="NCBI Taxonomy" id="416943"/>
    <lineage>
        <taxon>Bacteria</taxon>
        <taxon>Pseudomonadati</taxon>
        <taxon>Pseudomonadota</taxon>
        <taxon>Betaproteobacteria</taxon>
        <taxon>Burkholderiales</taxon>
        <taxon>Burkholderiaceae</taxon>
        <taxon>Paraburkholderia</taxon>
    </lineage>
</organism>
<proteinExistence type="predicted"/>
<keyword evidence="4" id="KW-1185">Reference proteome</keyword>
<evidence type="ECO:0000256" key="2">
    <source>
        <dbReference type="SAM" id="SignalP"/>
    </source>
</evidence>
<dbReference type="AlphaFoldDB" id="A0A1H7HVY6"/>
<feature type="chain" id="PRO_5030028952" description="Secreted protein" evidence="2">
    <location>
        <begin position="26"/>
        <end position="71"/>
    </location>
</feature>
<evidence type="ECO:0008006" key="5">
    <source>
        <dbReference type="Google" id="ProtNLM"/>
    </source>
</evidence>
<protein>
    <recommendedName>
        <fullName evidence="5">Secreted protein</fullName>
    </recommendedName>
</protein>
<dbReference type="EMBL" id="FOAJ01000002">
    <property type="protein sequence ID" value="SEK54348.1"/>
    <property type="molecule type" value="Genomic_DNA"/>
</dbReference>
<feature type="compositionally biased region" description="Basic residues" evidence="1">
    <location>
        <begin position="40"/>
        <end position="52"/>
    </location>
</feature>
<feature type="region of interest" description="Disordered" evidence="1">
    <location>
        <begin position="40"/>
        <end position="71"/>
    </location>
</feature>
<gene>
    <name evidence="3" type="ORF">SAMN05192542_102443</name>
</gene>
<sequence length="71" mass="7325">MHAASASVTFVSAAMVVSIATGSFAGGFPASRQPATRIAGRRGNVHRRHRASRPPTAAIAGDTMNEARHVA</sequence>
<evidence type="ECO:0000313" key="4">
    <source>
        <dbReference type="Proteomes" id="UP000199120"/>
    </source>
</evidence>